<gene>
    <name evidence="8" type="ORF">SAMN05421770_101858</name>
</gene>
<dbReference type="GO" id="GO:0005978">
    <property type="term" value="P:glycogen biosynthetic process"/>
    <property type="evidence" value="ECO:0007669"/>
    <property type="project" value="InterPro"/>
</dbReference>
<evidence type="ECO:0000256" key="4">
    <source>
        <dbReference type="ARBA" id="ARBA00022679"/>
    </source>
</evidence>
<dbReference type="InterPro" id="IPR013783">
    <property type="entry name" value="Ig-like_fold"/>
</dbReference>
<evidence type="ECO:0000256" key="5">
    <source>
        <dbReference type="ARBA" id="ARBA00023277"/>
    </source>
</evidence>
<dbReference type="Pfam" id="PF02806">
    <property type="entry name" value="Alpha-amylase_C"/>
    <property type="match status" value="1"/>
</dbReference>
<keyword evidence="9" id="KW-1185">Reference proteome</keyword>
<dbReference type="PIRSF" id="PIRSF000463">
    <property type="entry name" value="GlgB"/>
    <property type="match status" value="1"/>
</dbReference>
<evidence type="ECO:0000256" key="1">
    <source>
        <dbReference type="ARBA" id="ARBA00000826"/>
    </source>
</evidence>
<dbReference type="Gene3D" id="2.60.40.1180">
    <property type="entry name" value="Golgi alpha-mannosidase II"/>
    <property type="match status" value="1"/>
</dbReference>
<comment type="catalytic activity">
    <reaction evidence="1">
        <text>Transfers a segment of a (1-&gt;4)-alpha-D-glucan chain to a primary hydroxy group in a similar glucan chain.</text>
        <dbReference type="EC" id="2.4.1.18"/>
    </reaction>
</comment>
<evidence type="ECO:0000313" key="9">
    <source>
        <dbReference type="Proteomes" id="UP000198356"/>
    </source>
</evidence>
<dbReference type="InterPro" id="IPR037439">
    <property type="entry name" value="Branching_enzy"/>
</dbReference>
<dbReference type="PANTHER" id="PTHR43651:SF11">
    <property type="entry name" value="MALTO-OLIGOSYLTREHALOSE TREHALOHYDROLASE"/>
    <property type="match status" value="1"/>
</dbReference>
<dbReference type="GO" id="GO:0003844">
    <property type="term" value="F:1,4-alpha-glucan branching enzyme activity"/>
    <property type="evidence" value="ECO:0007669"/>
    <property type="project" value="UniProtKB-EC"/>
</dbReference>
<dbReference type="OrthoDB" id="9800174at2"/>
<dbReference type="GO" id="GO:0043169">
    <property type="term" value="F:cation binding"/>
    <property type="evidence" value="ECO:0007669"/>
    <property type="project" value="InterPro"/>
</dbReference>
<dbReference type="EMBL" id="FZOU01000001">
    <property type="protein sequence ID" value="SNS41069.1"/>
    <property type="molecule type" value="Genomic_DNA"/>
</dbReference>
<dbReference type="AlphaFoldDB" id="A0A239E9B2"/>
<proteinExistence type="inferred from homology"/>
<dbReference type="PANTHER" id="PTHR43651">
    <property type="entry name" value="1,4-ALPHA-GLUCAN-BRANCHING ENZYME"/>
    <property type="match status" value="1"/>
</dbReference>
<dbReference type="Proteomes" id="UP000198356">
    <property type="component" value="Unassembled WGS sequence"/>
</dbReference>
<keyword evidence="4" id="KW-0808">Transferase</keyword>
<dbReference type="InterPro" id="IPR013780">
    <property type="entry name" value="Glyco_hydro_b"/>
</dbReference>
<dbReference type="InterPro" id="IPR006047">
    <property type="entry name" value="GH13_cat_dom"/>
</dbReference>
<feature type="active site" description="Nucleophile" evidence="6">
    <location>
        <position position="309"/>
    </location>
</feature>
<dbReference type="SUPFAM" id="SSF51011">
    <property type="entry name" value="Glycosyl hydrolase domain"/>
    <property type="match status" value="1"/>
</dbReference>
<protein>
    <recommendedName>
        <fullName evidence="3">1,4-alpha-glucan branching enzyme</fullName>
        <ecNumber evidence="3">2.4.1.18</ecNumber>
    </recommendedName>
</protein>
<name>A0A239E9B2_9BACT</name>
<comment type="similarity">
    <text evidence="2">Belongs to the glycosyl hydrolase 13 family. GlgB subfamily.</text>
</comment>
<evidence type="ECO:0000259" key="7">
    <source>
        <dbReference type="SMART" id="SM00642"/>
    </source>
</evidence>
<evidence type="ECO:0000256" key="3">
    <source>
        <dbReference type="ARBA" id="ARBA00012541"/>
    </source>
</evidence>
<dbReference type="InterPro" id="IPR006048">
    <property type="entry name" value="A-amylase/branching_C"/>
</dbReference>
<sequence length="611" mass="67525">MNAPSQKQDGMGSLLYPDGTARFRVWAPSASGIDVVLWNAVGASKSYPLANEIGTPNWSADGIPAIVNTCYQYVITTAPGQDNDASKPHWRTDARALQVENSTEAGRGYVIDPTLFTTNRTTFTTPPFEDFVIYQLHVGSFTGRNDNLNRTVPTSTFVELKNRLPYIRSLGFNAIELLPISNFQADVAGGAGEGYGPSDLFASENLYATSPEKAVAELIELIDAAHSIGLAVILDLIFNHAALNNNRYWQYDGNCSGDNGHPGGIYHVHGHHTDWGEGFATWQREVRNFLLDNARLYLRDYRVDGLRFDAAQAIDPAAVSEILWSLRIEYPSKYLIAEYNPSDPGTTVASPQDAYGYLGFCATWNMDSPWRMYDILNGINVIDYLCKRIGDFSDSNPWHLVQYLTGSHDQIYLDDKNPNGLYIAQRFGGRLNGYARAKSRLAWALNATLAGTPMLFMGTEGHIDGYWNPWVEGQIDHRLDWLRIGDDLGAPMQRMVADVNNLRWNHAALRSPAGQITHTDDTNNVVAFKRWNNAGDVLLIVVHAGDGQWSDTSYEVGLDGDGGTWQEIFNSQAPVYGGVNAVGNPGYRLGANDGRLSVSLASWSVHIFVKL</sequence>
<reference evidence="8 9" key="1">
    <citation type="submission" date="2017-06" db="EMBL/GenBank/DDBJ databases">
        <authorList>
            <person name="Kim H.J."/>
            <person name="Triplett B.A."/>
        </authorList>
    </citation>
    <scope>NUCLEOTIDE SEQUENCE [LARGE SCALE GENOMIC DNA]</scope>
    <source>
        <strain evidence="8 9">DSM 18704</strain>
    </source>
</reference>
<feature type="domain" description="Glycosyl hydrolase family 13 catalytic" evidence="7">
    <location>
        <begin position="135"/>
        <end position="483"/>
    </location>
</feature>
<evidence type="ECO:0000256" key="6">
    <source>
        <dbReference type="PIRSR" id="PIRSR000463-1"/>
    </source>
</evidence>
<feature type="active site" description="Proton donor" evidence="6">
    <location>
        <position position="338"/>
    </location>
</feature>
<evidence type="ECO:0000313" key="8">
    <source>
        <dbReference type="EMBL" id="SNS41069.1"/>
    </source>
</evidence>
<dbReference type="SUPFAM" id="SSF51445">
    <property type="entry name" value="(Trans)glycosidases"/>
    <property type="match status" value="1"/>
</dbReference>
<dbReference type="SUPFAM" id="SSF81296">
    <property type="entry name" value="E set domains"/>
    <property type="match status" value="1"/>
</dbReference>
<dbReference type="Gene3D" id="2.60.40.10">
    <property type="entry name" value="Immunoglobulins"/>
    <property type="match status" value="1"/>
</dbReference>
<accession>A0A239E9B2</accession>
<dbReference type="InterPro" id="IPR017853">
    <property type="entry name" value="GH"/>
</dbReference>
<dbReference type="SMART" id="SM00642">
    <property type="entry name" value="Aamy"/>
    <property type="match status" value="1"/>
</dbReference>
<evidence type="ECO:0000256" key="2">
    <source>
        <dbReference type="ARBA" id="ARBA00009000"/>
    </source>
</evidence>
<dbReference type="EC" id="2.4.1.18" evidence="3"/>
<dbReference type="Pfam" id="PF00128">
    <property type="entry name" value="Alpha-amylase"/>
    <property type="match status" value="1"/>
</dbReference>
<dbReference type="RefSeq" id="WP_089407128.1">
    <property type="nucleotide sequence ID" value="NZ_FZOU01000001.1"/>
</dbReference>
<dbReference type="Gene3D" id="3.20.20.80">
    <property type="entry name" value="Glycosidases"/>
    <property type="match status" value="1"/>
</dbReference>
<keyword evidence="5" id="KW-0119">Carbohydrate metabolism</keyword>
<organism evidence="8 9">
    <name type="scientific">Granulicella rosea</name>
    <dbReference type="NCBI Taxonomy" id="474952"/>
    <lineage>
        <taxon>Bacteria</taxon>
        <taxon>Pseudomonadati</taxon>
        <taxon>Acidobacteriota</taxon>
        <taxon>Terriglobia</taxon>
        <taxon>Terriglobales</taxon>
        <taxon>Acidobacteriaceae</taxon>
        <taxon>Granulicella</taxon>
    </lineage>
</organism>
<dbReference type="InterPro" id="IPR014756">
    <property type="entry name" value="Ig_E-set"/>
</dbReference>